<feature type="region of interest" description="Disordered" evidence="2">
    <location>
        <begin position="976"/>
        <end position="1480"/>
    </location>
</feature>
<feature type="compositionally biased region" description="Acidic residues" evidence="2">
    <location>
        <begin position="1421"/>
        <end position="1431"/>
    </location>
</feature>
<dbReference type="EMBL" id="JAPEIS010000006">
    <property type="protein sequence ID" value="KAJ8065379.1"/>
    <property type="molecule type" value="Genomic_DNA"/>
</dbReference>
<name>A0A9X0AN51_9HELO</name>
<feature type="compositionally biased region" description="Acidic residues" evidence="2">
    <location>
        <begin position="1056"/>
        <end position="1074"/>
    </location>
</feature>
<evidence type="ECO:0000313" key="4">
    <source>
        <dbReference type="Proteomes" id="UP001152300"/>
    </source>
</evidence>
<comment type="caution">
    <text evidence="3">The sequence shown here is derived from an EMBL/GenBank/DDBJ whole genome shotgun (WGS) entry which is preliminary data.</text>
</comment>
<feature type="coiled-coil region" evidence="1">
    <location>
        <begin position="845"/>
        <end position="921"/>
    </location>
</feature>
<feature type="compositionally biased region" description="Acidic residues" evidence="2">
    <location>
        <begin position="1384"/>
        <end position="1413"/>
    </location>
</feature>
<evidence type="ECO:0000313" key="3">
    <source>
        <dbReference type="EMBL" id="KAJ8065379.1"/>
    </source>
</evidence>
<dbReference type="Gene3D" id="1.20.5.1700">
    <property type="match status" value="1"/>
</dbReference>
<reference evidence="3" key="1">
    <citation type="submission" date="2022-11" db="EMBL/GenBank/DDBJ databases">
        <title>Genome Resource of Sclerotinia nivalis Strain SnTB1, a Plant Pathogen Isolated from American Ginseng.</title>
        <authorList>
            <person name="Fan S."/>
        </authorList>
    </citation>
    <scope>NUCLEOTIDE SEQUENCE</scope>
    <source>
        <strain evidence="3">SnTB1</strain>
    </source>
</reference>
<feature type="compositionally biased region" description="Basic and acidic residues" evidence="2">
    <location>
        <begin position="1334"/>
        <end position="1383"/>
    </location>
</feature>
<keyword evidence="1" id="KW-0175">Coiled coil</keyword>
<accession>A0A9X0AN51</accession>
<keyword evidence="4" id="KW-1185">Reference proteome</keyword>
<feature type="region of interest" description="Disordered" evidence="2">
    <location>
        <begin position="774"/>
        <end position="793"/>
    </location>
</feature>
<feature type="compositionally biased region" description="Basic and acidic residues" evidence="2">
    <location>
        <begin position="776"/>
        <end position="793"/>
    </location>
</feature>
<dbReference type="Proteomes" id="UP001152300">
    <property type="component" value="Unassembled WGS sequence"/>
</dbReference>
<evidence type="ECO:0000256" key="2">
    <source>
        <dbReference type="SAM" id="MobiDB-lite"/>
    </source>
</evidence>
<evidence type="ECO:0000256" key="1">
    <source>
        <dbReference type="SAM" id="Coils"/>
    </source>
</evidence>
<organism evidence="3 4">
    <name type="scientific">Sclerotinia nivalis</name>
    <dbReference type="NCBI Taxonomy" id="352851"/>
    <lineage>
        <taxon>Eukaryota</taxon>
        <taxon>Fungi</taxon>
        <taxon>Dikarya</taxon>
        <taxon>Ascomycota</taxon>
        <taxon>Pezizomycotina</taxon>
        <taxon>Leotiomycetes</taxon>
        <taxon>Helotiales</taxon>
        <taxon>Sclerotiniaceae</taxon>
        <taxon>Sclerotinia</taxon>
    </lineage>
</organism>
<feature type="compositionally biased region" description="Basic and acidic residues" evidence="2">
    <location>
        <begin position="1166"/>
        <end position="1175"/>
    </location>
</feature>
<dbReference type="OrthoDB" id="3561132at2759"/>
<feature type="region of interest" description="Disordered" evidence="2">
    <location>
        <begin position="1563"/>
        <end position="1585"/>
    </location>
</feature>
<feature type="compositionally biased region" description="Acidic residues" evidence="2">
    <location>
        <begin position="1107"/>
        <end position="1133"/>
    </location>
</feature>
<feature type="coiled-coil region" evidence="1">
    <location>
        <begin position="234"/>
        <end position="305"/>
    </location>
</feature>
<feature type="coiled-coil region" evidence="1">
    <location>
        <begin position="568"/>
        <end position="627"/>
    </location>
</feature>
<protein>
    <submittedName>
        <fullName evidence="3">Uncharacterized protein</fullName>
    </submittedName>
</protein>
<proteinExistence type="predicted"/>
<sequence>MAMVETTTPNYAFWQEEQLRRLDMEDYWARRVQELAPPVSTPQGHLPTLEMKRDEWAALYRPIMEGIERNKGVIDKNGIDFIGLQCVKMRELLLRTHRQTLQYRAKGRVWRGLRNRSEQYLLEFRRATQYYFANQKEGGDQKMDPAIFQTAVADFHAALSTTLRVLRVAMGEEESQVEANEVDYDSDGGEPIVNLRINYSTPQPFSDLVQGIIEMTNLAQKRAMNKSGAIATLREESIEEKGRLLERVKEQTEEIEKLERQRQDLINARGAPPPGSNCAREKAEIDRLDNELAKAWAKQDELKQQCDQQTEYIEALSRGHKPVEARDDEADGVHLSNTIFDELCKHFEGYHDNAEQSLARVKTLEDNLRSIILHPDDDQRKKMNQKLKDELASTQALMNAKNTLVSTLRKQLTDAKLATKALRGSQDGESKKMDELIAERDDVIKKYDSVMKLEADLKESGAGISKEVRARLEEELNVYVARIAEYEKEVYLAKKSVEDLQQQIVDRDGQIRGLKAMLEYDRDASRDRQEIQDLRERIIGMTHFTDNLLAKKAMEDYVDRGDPDDAANRADKKEMDRLRKELEKYKDVNVKDAQELNETIAKLRTEIAKYQKTIATLQAANDKLRANPPDDVDPDGPLAKAIDDLAERDKRVTELGAQIADSSKRHEELVKELQARLDDARLNANGISPEWLRVLRKNLADCKRRHEDDQIRIVSLEGQLDASDRRGQHQLKQLERYKLLAKTGEGTAAAASKKLDEQRIVELELENEALEEELDRAEKARENKAADDRKAAEEIHEKQLEEAAADQALRDESVASFDSNEEINKEHIARIKAQGELLRKRDKEIRDLQIQFNVAQRTQQSLQKQREGFQQQIRDLRKDNRRLREANADSNPGAPDESDKITELEARLSELETDLATCNETGATLQLQRDAAIAENEGNKQRMADLQTAHDAMAGEGPKLGLKRIKTRIANQAKATKARNIAAREAKEAAEEASGEDVKKGPEEATREEARKAIEAAEDAVRKAPRKAKEAAEEAIRKAARKAAEETEKSKPPSKDDEDDEDDDEDDEDDDEGSDDGKGDDGDDDEGSDDGKGDDGDDDQGAAGGAAEDEPGEDELGEDEPETKEETEAEIEEPPAPAPPPATRRASKAKAKEAPAKIKTAQTKGAPKDKPHESESDADEGPEEIPSPTGRVTRARAKTLASMTPEEKRQKAAEEKQKLEEEAKAREAVAQQTREAKALKDAERLAKAEAAKAAKAKKAEDLAKKKVQKAADDAKKKAKKEEELAAKKAKQAADLAAKKAKQEAELAKKKAKQAEEAAKRKVKQPEANVKSKVKQQEEENAKKKAKQAEDAVKRKAKQQKEELAARKAKQEAEDAAKKKAKMEEEAEDTDEKEESEEGGEGQDFVSDEDEDESGGGSEGGNENEDEEEEPAAEPPRKKSKPNITRAAPPAPAPKKRRAPTKAKAAAAPTHKPGETFDMDDADEYEVEPDLEGEVIETVSASAVFAAKPRKSSFVTVRPASRPSVTFDEQKYVREPDEEQEDELVAEENEFVIPEDELEVIGANRGLKRSLTGPNSQSERSKRARI</sequence>
<gene>
    <name evidence="3" type="ORF">OCU04_006068</name>
</gene>
<feature type="compositionally biased region" description="Basic and acidic residues" evidence="2">
    <location>
        <begin position="982"/>
        <end position="1055"/>
    </location>
</feature>
<feature type="compositionally biased region" description="Basic and acidic residues" evidence="2">
    <location>
        <begin position="1205"/>
        <end position="1227"/>
    </location>
</feature>
<feature type="compositionally biased region" description="Basic and acidic residues" evidence="2">
    <location>
        <begin position="1296"/>
        <end position="1319"/>
    </location>
</feature>
<feature type="coiled-coil region" evidence="1">
    <location>
        <begin position="469"/>
        <end position="537"/>
    </location>
</feature>
<feature type="compositionally biased region" description="Basic and acidic residues" evidence="2">
    <location>
        <begin position="1234"/>
        <end position="1286"/>
    </location>
</feature>